<dbReference type="AlphaFoldDB" id="E1RIN4"/>
<dbReference type="GeneID" id="9744351"/>
<dbReference type="InterPro" id="IPR012031">
    <property type="entry name" value="MTH0776-like"/>
</dbReference>
<dbReference type="Proteomes" id="UP000006565">
    <property type="component" value="Chromosome"/>
</dbReference>
<dbReference type="EMBL" id="CP002117">
    <property type="protein sequence ID" value="ADN36626.1"/>
    <property type="molecule type" value="Genomic_DNA"/>
</dbReference>
<dbReference type="KEGG" id="mpi:Mpet_1874"/>
<organism evidence="1 2">
    <name type="scientific">Methanolacinia petrolearia (strain DSM 11571 / OCM 486 / SEBR 4847)</name>
    <name type="common">Methanoplanus petrolearius</name>
    <dbReference type="NCBI Taxonomy" id="679926"/>
    <lineage>
        <taxon>Archaea</taxon>
        <taxon>Methanobacteriati</taxon>
        <taxon>Methanobacteriota</taxon>
        <taxon>Stenosarchaea group</taxon>
        <taxon>Methanomicrobia</taxon>
        <taxon>Methanomicrobiales</taxon>
        <taxon>Methanomicrobiaceae</taxon>
        <taxon>Methanolacinia</taxon>
    </lineage>
</organism>
<sequence length="89" mass="10346">MGCIEKTPYEVLLRNASFAECREYQKKHYSELHEVKPGHKIFDVHIIGIPPVYIALDGEDLIFPYTKPCHGTFLLKVRNPEEAAKYRKN</sequence>
<dbReference type="Pfam" id="PF08979">
    <property type="entry name" value="DUF1894"/>
    <property type="match status" value="1"/>
</dbReference>
<keyword evidence="2" id="KW-1185">Reference proteome</keyword>
<reference evidence="1 2" key="1">
    <citation type="journal article" date="2010" name="Stand. Genomic Sci.">
        <title>Complete genome sequence of Methanoplanus petrolearius type strain (SEBR 4847).</title>
        <authorList>
            <person name="Brambilla E."/>
            <person name="Djao O.D."/>
            <person name="Daligault H."/>
            <person name="Lapidus A."/>
            <person name="Lucas S."/>
            <person name="Hammon N."/>
            <person name="Nolan M."/>
            <person name="Tice H."/>
            <person name="Cheng J.F."/>
            <person name="Han C."/>
            <person name="Tapia R."/>
            <person name="Goodwin L."/>
            <person name="Pitluck S."/>
            <person name="Liolios K."/>
            <person name="Ivanova N."/>
            <person name="Mavromatis K."/>
            <person name="Mikhailova N."/>
            <person name="Pati A."/>
            <person name="Chen A."/>
            <person name="Palaniappan K."/>
            <person name="Land M."/>
            <person name="Hauser L."/>
            <person name="Chang Y.J."/>
            <person name="Jeffries C.D."/>
            <person name="Rohde M."/>
            <person name="Spring S."/>
            <person name="Sikorski J."/>
            <person name="Goker M."/>
            <person name="Woyke T."/>
            <person name="Bristow J."/>
            <person name="Eisen J.A."/>
            <person name="Markowitz V."/>
            <person name="Hugenholtz P."/>
            <person name="Kyrpides N.C."/>
            <person name="Klenk H.P."/>
        </authorList>
    </citation>
    <scope>NUCLEOTIDE SEQUENCE [LARGE SCALE GENOMIC DNA]</scope>
    <source>
        <strain evidence="2">DSM 11571 / OCM 486 / SEBR 4847</strain>
    </source>
</reference>
<dbReference type="PIRSF" id="PIRSF006577">
    <property type="entry name" value="UCP006577"/>
    <property type="match status" value="1"/>
</dbReference>
<dbReference type="HOGENOM" id="CLU_159086_1_0_2"/>
<evidence type="ECO:0008006" key="3">
    <source>
        <dbReference type="Google" id="ProtNLM"/>
    </source>
</evidence>
<dbReference type="eggNOG" id="arCOG04844">
    <property type="taxonomic scope" value="Archaea"/>
</dbReference>
<dbReference type="STRING" id="679926.Mpet_1874"/>
<name>E1RIN4_METP4</name>
<dbReference type="OrthoDB" id="109565at2157"/>
<dbReference type="RefSeq" id="WP_013329803.1">
    <property type="nucleotide sequence ID" value="NC_014507.1"/>
</dbReference>
<accession>E1RIN4</accession>
<evidence type="ECO:0000313" key="1">
    <source>
        <dbReference type="EMBL" id="ADN36626.1"/>
    </source>
</evidence>
<protein>
    <recommendedName>
        <fullName evidence="3">DUF1894 domain-containing protein</fullName>
    </recommendedName>
</protein>
<evidence type="ECO:0000313" key="2">
    <source>
        <dbReference type="Proteomes" id="UP000006565"/>
    </source>
</evidence>
<gene>
    <name evidence="1" type="ordered locus">Mpet_1874</name>
</gene>
<proteinExistence type="predicted"/>